<evidence type="ECO:0000256" key="7">
    <source>
        <dbReference type="RuleBase" id="RU362120"/>
    </source>
</evidence>
<dbReference type="InterPro" id="IPR022674">
    <property type="entry name" value="G6P_DH_NAD-bd"/>
</dbReference>
<keyword evidence="5 7" id="KW-0560">Oxidoreductase</keyword>
<evidence type="ECO:0000256" key="6">
    <source>
        <dbReference type="ARBA" id="ARBA00023277"/>
    </source>
</evidence>
<dbReference type="EC" id="1.1.1.49" evidence="7"/>
<dbReference type="AlphaFoldDB" id="A0A6B2L2K9"/>
<dbReference type="GO" id="GO:0050661">
    <property type="term" value="F:NADP binding"/>
    <property type="evidence" value="ECO:0007669"/>
    <property type="project" value="InterPro"/>
</dbReference>
<evidence type="ECO:0000256" key="5">
    <source>
        <dbReference type="ARBA" id="ARBA00023002"/>
    </source>
</evidence>
<feature type="domain" description="Glucose-6-phosphate dehydrogenase C-terminal" evidence="9">
    <location>
        <begin position="204"/>
        <end position="480"/>
    </location>
</feature>
<evidence type="ECO:0000259" key="8">
    <source>
        <dbReference type="Pfam" id="PF00479"/>
    </source>
</evidence>
<dbReference type="InterPro" id="IPR036291">
    <property type="entry name" value="NAD(P)-bd_dom_sf"/>
</dbReference>
<dbReference type="InterPro" id="IPR022675">
    <property type="entry name" value="G6P_DH_C"/>
</dbReference>
<accession>A0A6B2L2K9</accession>
<dbReference type="Gene3D" id="3.40.50.720">
    <property type="entry name" value="NAD(P)-binding Rossmann-like Domain"/>
    <property type="match status" value="1"/>
</dbReference>
<dbReference type="GO" id="GO:0006006">
    <property type="term" value="P:glucose metabolic process"/>
    <property type="evidence" value="ECO:0007669"/>
    <property type="project" value="UniProtKB-KW"/>
</dbReference>
<proteinExistence type="inferred from homology"/>
<organism evidence="10">
    <name type="scientific">Arcella intermedia</name>
    <dbReference type="NCBI Taxonomy" id="1963864"/>
    <lineage>
        <taxon>Eukaryota</taxon>
        <taxon>Amoebozoa</taxon>
        <taxon>Tubulinea</taxon>
        <taxon>Elardia</taxon>
        <taxon>Arcellinida</taxon>
        <taxon>Sphaerothecina</taxon>
        <taxon>Arcellidae</taxon>
        <taxon>Arcella</taxon>
    </lineage>
</organism>
<dbReference type="GO" id="GO:0004345">
    <property type="term" value="F:glucose-6-phosphate dehydrogenase activity"/>
    <property type="evidence" value="ECO:0007669"/>
    <property type="project" value="UniProtKB-EC"/>
</dbReference>
<dbReference type="HAMAP" id="MF_00966">
    <property type="entry name" value="G6PD"/>
    <property type="match status" value="1"/>
</dbReference>
<comment type="catalytic activity">
    <reaction evidence="7">
        <text>D-glucose 6-phosphate + NADP(+) = 6-phospho-D-glucono-1,5-lactone + NADPH + H(+)</text>
        <dbReference type="Rhea" id="RHEA:15841"/>
        <dbReference type="ChEBI" id="CHEBI:15378"/>
        <dbReference type="ChEBI" id="CHEBI:57783"/>
        <dbReference type="ChEBI" id="CHEBI:57955"/>
        <dbReference type="ChEBI" id="CHEBI:58349"/>
        <dbReference type="ChEBI" id="CHEBI:61548"/>
        <dbReference type="EC" id="1.1.1.49"/>
    </reaction>
</comment>
<comment type="function">
    <text evidence="7">Catalyzes the rate-limiting step of the oxidative pentose-phosphate pathway, which represents a route for the dissimilation of carbohydrates besides glycolysis.</text>
</comment>
<keyword evidence="3 7" id="KW-0313">Glucose metabolism</keyword>
<name>A0A6B2L2K9_9EUKA</name>
<keyword evidence="6 7" id="KW-0119">Carbohydrate metabolism</keyword>
<dbReference type="PROSITE" id="PS00069">
    <property type="entry name" value="G6P_DEHYDROGENASE"/>
    <property type="match status" value="1"/>
</dbReference>
<evidence type="ECO:0000313" key="10">
    <source>
        <dbReference type="EMBL" id="NDV31253.1"/>
    </source>
</evidence>
<protein>
    <recommendedName>
        <fullName evidence="7">Glucose-6-phosphate 1-dehydrogenase</fullName>
        <ecNumber evidence="7">1.1.1.49</ecNumber>
    </recommendedName>
</protein>
<comment type="pathway">
    <text evidence="1 7">Carbohydrate degradation; pentose phosphate pathway; D-ribulose 5-phosphate from D-glucose 6-phosphate (oxidative stage): step 1/3.</text>
</comment>
<comment type="similarity">
    <text evidence="2 7">Belongs to the glucose-6-phosphate dehydrogenase family.</text>
</comment>
<dbReference type="Gene3D" id="3.30.360.10">
    <property type="entry name" value="Dihydrodipicolinate Reductase, domain 2"/>
    <property type="match status" value="1"/>
</dbReference>
<evidence type="ECO:0000256" key="1">
    <source>
        <dbReference type="ARBA" id="ARBA00004937"/>
    </source>
</evidence>
<dbReference type="GO" id="GO:0009051">
    <property type="term" value="P:pentose-phosphate shunt, oxidative branch"/>
    <property type="evidence" value="ECO:0007669"/>
    <property type="project" value="TreeGrafter"/>
</dbReference>
<dbReference type="InterPro" id="IPR001282">
    <property type="entry name" value="G6P_DH"/>
</dbReference>
<dbReference type="Pfam" id="PF00479">
    <property type="entry name" value="G6PD_N"/>
    <property type="match status" value="1"/>
</dbReference>
<dbReference type="UniPathway" id="UPA00115">
    <property type="reaction ID" value="UER00408"/>
</dbReference>
<feature type="domain" description="Glucose-6-phosphate dehydrogenase NAD-binding" evidence="8">
    <location>
        <begin position="30"/>
        <end position="202"/>
    </location>
</feature>
<dbReference type="NCBIfam" id="TIGR00871">
    <property type="entry name" value="zwf"/>
    <property type="match status" value="1"/>
</dbReference>
<dbReference type="SUPFAM" id="SSF55347">
    <property type="entry name" value="Glyceraldehyde-3-phosphate dehydrogenase-like, C-terminal domain"/>
    <property type="match status" value="1"/>
</dbReference>
<evidence type="ECO:0000259" key="9">
    <source>
        <dbReference type="Pfam" id="PF02781"/>
    </source>
</evidence>
<keyword evidence="4 7" id="KW-0521">NADP</keyword>
<evidence type="ECO:0000256" key="3">
    <source>
        <dbReference type="ARBA" id="ARBA00022526"/>
    </source>
</evidence>
<reference evidence="10" key="1">
    <citation type="journal article" date="2020" name="J. Eukaryot. Microbiol.">
        <title>De novo Sequencing, Assembly and Annotation of the Transcriptome for the Free-Living Testate Amoeba Arcella intermedia.</title>
        <authorList>
            <person name="Ribeiro G.M."/>
            <person name="Porfirio-Sousa A.L."/>
            <person name="Maurer-Alcala X.X."/>
            <person name="Katz L.A."/>
            <person name="Lahr D.J.G."/>
        </authorList>
    </citation>
    <scope>NUCLEOTIDE SEQUENCE</scope>
</reference>
<dbReference type="EMBL" id="GIBP01002284">
    <property type="protein sequence ID" value="NDV31253.1"/>
    <property type="molecule type" value="Transcribed_RNA"/>
</dbReference>
<dbReference type="Pfam" id="PF02781">
    <property type="entry name" value="G6PD_C"/>
    <property type="match status" value="1"/>
</dbReference>
<dbReference type="SUPFAM" id="SSF51735">
    <property type="entry name" value="NAD(P)-binding Rossmann-fold domains"/>
    <property type="match status" value="1"/>
</dbReference>
<evidence type="ECO:0000256" key="2">
    <source>
        <dbReference type="ARBA" id="ARBA00009975"/>
    </source>
</evidence>
<dbReference type="PRINTS" id="PR00079">
    <property type="entry name" value="G6PDHDRGNASE"/>
</dbReference>
<sequence>MRNTGDLHLIRNAKVVREKGGGGEDSLSIIVLGASGDLSKKKTFPSLWNLYMEGLLPTNTKIFGLARANYTHDEFRAFMSQNIIVNQSMASKLEQFKSLCYYSVTSVYSSEKLSAFYGNYLSHNPTNQLFYLALPPNLFVNVSSAIKQGALSPDGWNRIIIEKPFGSDLESYQKLDNDLAEIFAENQMYRIDHYLGKEMVQNLMRLRFDNLFFSNIWNKDFIKAVYITMDETFGTEGRGGYFDSYGIIRDILQNHLTQILSIIAMETPASLSPEDVRNAKVEVLKFVPEVEIKNVVLGQYVADADNKNPGYLDDPGVPKDSKTPTFARAVLYVQNERWQGVPFILRAAKAVSSKKVEIRVQFENQQNNLFGDSAQNELVITVQPKESITLTLSSKHPGYSTSSVQLPLSVSYANQFPGVYIPDAYDRLILDAIRGDHSLFVRSDELHVSWKIWSPVLHLIDSKSPDIEIHSYPFGSDGPQINQS</sequence>
<dbReference type="PANTHER" id="PTHR23429:SF0">
    <property type="entry name" value="GLUCOSE-6-PHOSPHATE 1-DEHYDROGENASE"/>
    <property type="match status" value="1"/>
</dbReference>
<dbReference type="PIRSF" id="PIRSF000110">
    <property type="entry name" value="G6PD"/>
    <property type="match status" value="1"/>
</dbReference>
<dbReference type="InterPro" id="IPR019796">
    <property type="entry name" value="G6P_DH_AS"/>
</dbReference>
<evidence type="ECO:0000256" key="4">
    <source>
        <dbReference type="ARBA" id="ARBA00022857"/>
    </source>
</evidence>
<dbReference type="PANTHER" id="PTHR23429">
    <property type="entry name" value="GLUCOSE-6-PHOSPHATE 1-DEHYDROGENASE G6PD"/>
    <property type="match status" value="1"/>
</dbReference>